<dbReference type="PANTHER" id="PTHR40076">
    <property type="entry name" value="MEMBRANE PROTEIN-RELATED"/>
    <property type="match status" value="1"/>
</dbReference>
<evidence type="ECO:0000256" key="1">
    <source>
        <dbReference type="SAM" id="Phobius"/>
    </source>
</evidence>
<dbReference type="InterPro" id="IPR010380">
    <property type="entry name" value="DUF975"/>
</dbReference>
<dbReference type="EMBL" id="FUYF01000005">
    <property type="protein sequence ID" value="SKA82870.1"/>
    <property type="molecule type" value="Genomic_DNA"/>
</dbReference>
<dbReference type="GeneID" id="93337708"/>
<evidence type="ECO:0000313" key="2">
    <source>
        <dbReference type="EMBL" id="SKA82870.1"/>
    </source>
</evidence>
<accession>A0A1T4WZV3</accession>
<reference evidence="2 3" key="1">
    <citation type="submission" date="2017-02" db="EMBL/GenBank/DDBJ databases">
        <authorList>
            <person name="Peterson S.W."/>
        </authorList>
    </citation>
    <scope>NUCLEOTIDE SEQUENCE [LARGE SCALE GENOMIC DNA]</scope>
    <source>
        <strain evidence="2 3">ATCC 27749</strain>
    </source>
</reference>
<proteinExistence type="predicted"/>
<feature type="transmembrane region" description="Helical" evidence="1">
    <location>
        <begin position="190"/>
        <end position="214"/>
    </location>
</feature>
<keyword evidence="1" id="KW-0812">Transmembrane</keyword>
<sequence length="259" mass="29158">MWTRELLKTNAKQALQGRYWRSFWICLVLSFVGLGGAGANSGNAARQAVSTVTDDTTAYDIINSIPDSMLGAIFVGMLIGSIAALCWALFVVYPLNVGRCRYFMESRQSLTPVSTVVSAFRRPYGNPIVVQLLTDLKIALGFLLLIVPGIYWEYCYELVPYLLAENPYMSATRAMELSKEMMEGEKWNFFILKLSFFGWLLLCVFTFGIGGFFLEPYMQATYAEFYAAMRSKALAMGMTTTDELGGFVRHDTYPNDMDF</sequence>
<name>A0A1T4WZV3_9FIRM</name>
<feature type="transmembrane region" description="Helical" evidence="1">
    <location>
        <begin position="128"/>
        <end position="152"/>
    </location>
</feature>
<evidence type="ECO:0008006" key="4">
    <source>
        <dbReference type="Google" id="ProtNLM"/>
    </source>
</evidence>
<gene>
    <name evidence="2" type="ORF">SAMN02745178_01232</name>
</gene>
<dbReference type="Pfam" id="PF06161">
    <property type="entry name" value="DUF975"/>
    <property type="match status" value="1"/>
</dbReference>
<evidence type="ECO:0000313" key="3">
    <source>
        <dbReference type="Proteomes" id="UP000190286"/>
    </source>
</evidence>
<dbReference type="RefSeq" id="WP_078784197.1">
    <property type="nucleotide sequence ID" value="NZ_FUYF01000005.1"/>
</dbReference>
<keyword evidence="1" id="KW-0472">Membrane</keyword>
<keyword evidence="1" id="KW-1133">Transmembrane helix</keyword>
<protein>
    <recommendedName>
        <fullName evidence="4">DUF975 family protein</fullName>
    </recommendedName>
</protein>
<organism evidence="2 3">
    <name type="scientific">Gemmiger formicilis</name>
    <dbReference type="NCBI Taxonomy" id="745368"/>
    <lineage>
        <taxon>Bacteria</taxon>
        <taxon>Bacillati</taxon>
        <taxon>Bacillota</taxon>
        <taxon>Clostridia</taxon>
        <taxon>Eubacteriales</taxon>
        <taxon>Gemmiger</taxon>
    </lineage>
</organism>
<dbReference type="Proteomes" id="UP000190286">
    <property type="component" value="Unassembled WGS sequence"/>
</dbReference>
<dbReference type="STRING" id="745368.SAMN02745178_01232"/>
<dbReference type="PANTHER" id="PTHR40076:SF1">
    <property type="entry name" value="MEMBRANE PROTEIN"/>
    <property type="match status" value="1"/>
</dbReference>
<dbReference type="OrthoDB" id="9784844at2"/>
<keyword evidence="3" id="KW-1185">Reference proteome</keyword>
<dbReference type="AlphaFoldDB" id="A0A1T4WZV3"/>
<feature type="transmembrane region" description="Helical" evidence="1">
    <location>
        <begin position="68"/>
        <end position="95"/>
    </location>
</feature>